<feature type="compositionally biased region" description="Basic and acidic residues" evidence="1">
    <location>
        <begin position="86"/>
        <end position="104"/>
    </location>
</feature>
<proteinExistence type="predicted"/>
<accession>A0A4U5ME54</accession>
<evidence type="ECO:0000313" key="2">
    <source>
        <dbReference type="EMBL" id="TKR67153.1"/>
    </source>
</evidence>
<dbReference type="AlphaFoldDB" id="A0A4U5ME54"/>
<protein>
    <submittedName>
        <fullName evidence="2">Uncharacterized protein</fullName>
    </submittedName>
</protein>
<organism evidence="2 3">
    <name type="scientific">Steinernema carpocapsae</name>
    <name type="common">Entomopathogenic nematode</name>
    <dbReference type="NCBI Taxonomy" id="34508"/>
    <lineage>
        <taxon>Eukaryota</taxon>
        <taxon>Metazoa</taxon>
        <taxon>Ecdysozoa</taxon>
        <taxon>Nematoda</taxon>
        <taxon>Chromadorea</taxon>
        <taxon>Rhabditida</taxon>
        <taxon>Tylenchina</taxon>
        <taxon>Panagrolaimomorpha</taxon>
        <taxon>Strongyloidoidea</taxon>
        <taxon>Steinernematidae</taxon>
        <taxon>Steinernema</taxon>
    </lineage>
</organism>
<evidence type="ECO:0000313" key="3">
    <source>
        <dbReference type="Proteomes" id="UP000298663"/>
    </source>
</evidence>
<evidence type="ECO:0000256" key="1">
    <source>
        <dbReference type="SAM" id="MobiDB-lite"/>
    </source>
</evidence>
<sequence length="104" mass="12282">MSRLLQYLGPDDLREELLTLKKNKDPRYEEAMRLYGPLLQERQDENDRQWKKAMEGARQEPEKPPVRKSINEFPVFHMSSIGKSAPRKEREPLLKTAPREAPDH</sequence>
<gene>
    <name evidence="2" type="ORF">L596_023349</name>
</gene>
<name>A0A4U5ME54_STECR</name>
<comment type="caution">
    <text evidence="2">The sequence shown here is derived from an EMBL/GenBank/DDBJ whole genome shotgun (WGS) entry which is preliminary data.</text>
</comment>
<feature type="compositionally biased region" description="Basic and acidic residues" evidence="1">
    <location>
        <begin position="42"/>
        <end position="65"/>
    </location>
</feature>
<reference evidence="2 3" key="2">
    <citation type="journal article" date="2019" name="G3 (Bethesda)">
        <title>Hybrid Assembly of the Genome of the Entomopathogenic Nematode Steinernema carpocapsae Identifies the X-Chromosome.</title>
        <authorList>
            <person name="Serra L."/>
            <person name="Macchietto M."/>
            <person name="Macias-Munoz A."/>
            <person name="McGill C.J."/>
            <person name="Rodriguez I.M."/>
            <person name="Rodriguez B."/>
            <person name="Murad R."/>
            <person name="Mortazavi A."/>
        </authorList>
    </citation>
    <scope>NUCLEOTIDE SEQUENCE [LARGE SCALE GENOMIC DNA]</scope>
    <source>
        <strain evidence="2 3">ALL</strain>
    </source>
</reference>
<reference evidence="2 3" key="1">
    <citation type="journal article" date="2015" name="Genome Biol.">
        <title>Comparative genomics of Steinernema reveals deeply conserved gene regulatory networks.</title>
        <authorList>
            <person name="Dillman A.R."/>
            <person name="Macchietto M."/>
            <person name="Porter C.F."/>
            <person name="Rogers A."/>
            <person name="Williams B."/>
            <person name="Antoshechkin I."/>
            <person name="Lee M.M."/>
            <person name="Goodwin Z."/>
            <person name="Lu X."/>
            <person name="Lewis E.E."/>
            <person name="Goodrich-Blair H."/>
            <person name="Stock S.P."/>
            <person name="Adams B.J."/>
            <person name="Sternberg P.W."/>
            <person name="Mortazavi A."/>
        </authorList>
    </citation>
    <scope>NUCLEOTIDE SEQUENCE [LARGE SCALE GENOMIC DNA]</scope>
    <source>
        <strain evidence="2 3">ALL</strain>
    </source>
</reference>
<dbReference type="Proteomes" id="UP000298663">
    <property type="component" value="Unassembled WGS sequence"/>
</dbReference>
<feature type="region of interest" description="Disordered" evidence="1">
    <location>
        <begin position="42"/>
        <end position="104"/>
    </location>
</feature>
<dbReference type="EMBL" id="AZBU02000008">
    <property type="protein sequence ID" value="TKR67153.1"/>
    <property type="molecule type" value="Genomic_DNA"/>
</dbReference>
<keyword evidence="3" id="KW-1185">Reference proteome</keyword>